<gene>
    <name evidence="2" type="ORF">BRX40_18810</name>
    <name evidence="3" type="ORF">CA257_20555</name>
</gene>
<evidence type="ECO:0008006" key="6">
    <source>
        <dbReference type="Google" id="ProtNLM"/>
    </source>
</evidence>
<dbReference type="Proteomes" id="UP000286681">
    <property type="component" value="Unassembled WGS sequence"/>
</dbReference>
<evidence type="ECO:0000313" key="5">
    <source>
        <dbReference type="Proteomes" id="UP000286681"/>
    </source>
</evidence>
<name>A0A1L6JE41_9SPHN</name>
<proteinExistence type="predicted"/>
<evidence type="ECO:0000313" key="3">
    <source>
        <dbReference type="EMBL" id="RSU99181.1"/>
    </source>
</evidence>
<dbReference type="PROSITE" id="PS51257">
    <property type="entry name" value="PROKAR_LIPOPROTEIN"/>
    <property type="match status" value="1"/>
</dbReference>
<dbReference type="Proteomes" id="UP000185161">
    <property type="component" value="Chromosome"/>
</dbReference>
<sequence>MKRWMIAASAAAMAATGACADYDDGYGRPGYASSDDYWDAPRYYRDGRYEERDLGRDERVYRGRDGRYYCRRSDGSAGLIVGGLAGGVLGSILAPGGSKTLGVILGAAGGAAIGSTADPAGKVRCR</sequence>
<feature type="chain" id="PRO_5013267530" description="17 kDa surface antigen" evidence="1">
    <location>
        <begin position="21"/>
        <end position="126"/>
    </location>
</feature>
<dbReference type="EMBL" id="QQWO01000025">
    <property type="protein sequence ID" value="RSU99181.1"/>
    <property type="molecule type" value="Genomic_DNA"/>
</dbReference>
<dbReference type="GeneID" id="44134613"/>
<reference evidence="4" key="2">
    <citation type="submission" date="2016-12" db="EMBL/GenBank/DDBJ databases">
        <title>Whole genome sequencing of Sphingomonas sp. ABOJV.</title>
        <authorList>
            <person name="Conlan S."/>
            <person name="Thomas P.J."/>
            <person name="Mullikin J."/>
            <person name="Palmore T.N."/>
            <person name="Frank K.M."/>
            <person name="Segre J.A."/>
        </authorList>
    </citation>
    <scope>NUCLEOTIDE SEQUENCE [LARGE SCALE GENOMIC DNA]</scope>
    <source>
        <strain evidence="4">ABOJV</strain>
    </source>
</reference>
<reference evidence="3 5" key="3">
    <citation type="submission" date="2018-07" db="EMBL/GenBank/DDBJ databases">
        <title>Genomic and Epidemiologic Investigation of an Indolent Hospital Outbreak.</title>
        <authorList>
            <person name="Johnson R.C."/>
            <person name="Deming C."/>
            <person name="Conlan S."/>
            <person name="Zellmer C.J."/>
            <person name="Michelin A.V."/>
            <person name="Lee-Lin S."/>
            <person name="Thomas P.J."/>
            <person name="Park M."/>
            <person name="Weingarten R.A."/>
            <person name="Less J."/>
            <person name="Dekker J.P."/>
            <person name="Frank K.M."/>
            <person name="Musser K.A."/>
            <person name="Mcquiston J.R."/>
            <person name="Henderson D.K."/>
            <person name="Lau A.F."/>
            <person name="Palmore T.N."/>
            <person name="Segre J.A."/>
        </authorList>
    </citation>
    <scope>NUCLEOTIDE SEQUENCE [LARGE SCALE GENOMIC DNA]</scope>
    <source>
        <strain evidence="3 5">SK-NIH.Env10_0317</strain>
    </source>
</reference>
<dbReference type="KEGG" id="skr:BRX40_18810"/>
<accession>A0A1L6JE41</accession>
<organism evidence="2 4">
    <name type="scientific">Sphingomonas koreensis</name>
    <dbReference type="NCBI Taxonomy" id="93064"/>
    <lineage>
        <taxon>Bacteria</taxon>
        <taxon>Pseudomonadati</taxon>
        <taxon>Pseudomonadota</taxon>
        <taxon>Alphaproteobacteria</taxon>
        <taxon>Sphingomonadales</taxon>
        <taxon>Sphingomonadaceae</taxon>
        <taxon>Sphingomonas</taxon>
    </lineage>
</organism>
<evidence type="ECO:0000313" key="4">
    <source>
        <dbReference type="Proteomes" id="UP000185161"/>
    </source>
</evidence>
<keyword evidence="1" id="KW-0732">Signal</keyword>
<reference evidence="2" key="1">
    <citation type="submission" date="2016-12" db="EMBL/GenBank/DDBJ databases">
        <title>Whole genome sequencing of Sphingomonas koreensis.</title>
        <authorList>
            <person name="Conlan S."/>
            <person name="Thomas P.J."/>
            <person name="Mullikin J."/>
            <person name="Palmore T.N."/>
            <person name="Frank K.M."/>
            <person name="Segre J.A."/>
        </authorList>
    </citation>
    <scope>NUCLEOTIDE SEQUENCE</scope>
    <source>
        <strain evidence="2">ABOJV</strain>
    </source>
</reference>
<dbReference type="EMBL" id="CP018820">
    <property type="protein sequence ID" value="APR54189.1"/>
    <property type="molecule type" value="Genomic_DNA"/>
</dbReference>
<dbReference type="AlphaFoldDB" id="A0A1L6JE41"/>
<feature type="signal peptide" evidence="1">
    <location>
        <begin position="1"/>
        <end position="20"/>
    </location>
</feature>
<protein>
    <recommendedName>
        <fullName evidence="6">17 kDa surface antigen</fullName>
    </recommendedName>
</protein>
<dbReference type="RefSeq" id="WP_075152635.1">
    <property type="nucleotide sequence ID" value="NZ_CP018820.1"/>
</dbReference>
<evidence type="ECO:0000256" key="1">
    <source>
        <dbReference type="SAM" id="SignalP"/>
    </source>
</evidence>
<dbReference type="STRING" id="93064.BRX40_18810"/>
<evidence type="ECO:0000313" key="2">
    <source>
        <dbReference type="EMBL" id="APR54189.1"/>
    </source>
</evidence>
<keyword evidence="4" id="KW-1185">Reference proteome</keyword>